<accession>A0A6M5Z2V5</accession>
<dbReference type="KEGG" id="ftj:FTUN_7503"/>
<evidence type="ECO:0008006" key="3">
    <source>
        <dbReference type="Google" id="ProtNLM"/>
    </source>
</evidence>
<dbReference type="AlphaFoldDB" id="A0A6M5Z2V5"/>
<dbReference type="Pfam" id="PF07081">
    <property type="entry name" value="DUF1349"/>
    <property type="match status" value="1"/>
</dbReference>
<dbReference type="Proteomes" id="UP000503447">
    <property type="component" value="Chromosome"/>
</dbReference>
<dbReference type="InterPro" id="IPR009784">
    <property type="entry name" value="DUF1349"/>
</dbReference>
<keyword evidence="2" id="KW-1185">Reference proteome</keyword>
<reference evidence="2" key="1">
    <citation type="submission" date="2020-05" db="EMBL/GenBank/DDBJ databases">
        <title>Frigoriglobus tundricola gen. nov., sp. nov., a psychrotolerant cellulolytic planctomycete of the family Gemmataceae with two divergent copies of 16S rRNA gene.</title>
        <authorList>
            <person name="Kulichevskaya I.S."/>
            <person name="Ivanova A.A."/>
            <person name="Naumoff D.G."/>
            <person name="Beletsky A.V."/>
            <person name="Rijpstra W.I.C."/>
            <person name="Sinninghe Damste J.S."/>
            <person name="Mardanov A.V."/>
            <person name="Ravin N.V."/>
            <person name="Dedysh S.N."/>
        </authorList>
    </citation>
    <scope>NUCLEOTIDE SEQUENCE [LARGE SCALE GENOMIC DNA]</scope>
    <source>
        <strain evidence="2">PL17</strain>
    </source>
</reference>
<evidence type="ECO:0000313" key="1">
    <source>
        <dbReference type="EMBL" id="QJW99880.1"/>
    </source>
</evidence>
<dbReference type="InterPro" id="IPR013320">
    <property type="entry name" value="ConA-like_dom_sf"/>
</dbReference>
<proteinExistence type="predicted"/>
<organism evidence="1 2">
    <name type="scientific">Frigoriglobus tundricola</name>
    <dbReference type="NCBI Taxonomy" id="2774151"/>
    <lineage>
        <taxon>Bacteria</taxon>
        <taxon>Pseudomonadati</taxon>
        <taxon>Planctomycetota</taxon>
        <taxon>Planctomycetia</taxon>
        <taxon>Gemmatales</taxon>
        <taxon>Gemmataceae</taxon>
        <taxon>Frigoriglobus</taxon>
    </lineage>
</organism>
<dbReference type="Gene3D" id="2.60.120.200">
    <property type="match status" value="1"/>
</dbReference>
<evidence type="ECO:0000313" key="2">
    <source>
        <dbReference type="Proteomes" id="UP000503447"/>
    </source>
</evidence>
<dbReference type="SUPFAM" id="SSF49899">
    <property type="entry name" value="Concanavalin A-like lectins/glucanases"/>
    <property type="match status" value="1"/>
</dbReference>
<sequence length="342" mass="36140">MRVNTLSGQLARARRRLLDRLGRRGVAPAVLVGTAASPPAVAAQAVGWAGGSLPPGHILELAQEAMTMGLVKVKLAAVVVLACGLAAGLNGEPPKAAPKAANPLVADAPAAPGAGPSPAKTVLATWGTVNDPDGDCKFSVSKGRLSIGIPGKDHALGVERGQMNAPRVLRDVEGDFIAQVRVSGEFLQGAESVVANRRPFHGAGLLLWHDDKNYIRLERAELVSEKTNMRYASFEQRRNGEFVRVGNAATLPLTEKETYLRLERRNGKVYGAASADGVEWSSLQPIAVELPRSVRIGVAAGHNTSSRFDPTFDEFKLFVEQGTADLNGFPKSLPQPAQAASP</sequence>
<gene>
    <name evidence="1" type="ORF">FTUN_7503</name>
</gene>
<protein>
    <recommendedName>
        <fullName evidence="3">Beta-xylosidase C-terminal Concanavalin A-like domain-containing protein</fullName>
    </recommendedName>
</protein>
<name>A0A6M5Z2V5_9BACT</name>
<dbReference type="EMBL" id="CP053452">
    <property type="protein sequence ID" value="QJW99880.1"/>
    <property type="molecule type" value="Genomic_DNA"/>
</dbReference>